<dbReference type="Gene3D" id="6.10.140.2220">
    <property type="match status" value="1"/>
</dbReference>
<proteinExistence type="predicted"/>
<sequence>MKAIVQAHELNELCKRFSTLWEPFMRVSAELTSGLTLEEVQGLMHLTASDIHTWQQVAGKCSSSACLAACHRHLSARTRLIPEDADGWISLALQCDTAEAKAHLRTAGRLAVAAEDEYVEAMACWSLAYLLLLDASGRHAPVPWAEVEEEAAKGRACEERMKCWKGHIRFKEACPNRKFVRRALAAFKDSEGSMVYLPPALLQSEESSESWLESIRASCAFCKHEGLYSTLRKCSRCREVEYCCKECQVKHWKLHKETCQPKAQASSRSSSRKEKRTGRVKAILHAQKLCQIAQVMLANDHTIGAGGSEHLPAACAFLKASLADVFVAADLFDAFLKWLDRNTAPQMEAAPELMSGLKLEEVQGLMHLVASDLIERRMVACQRVTPEDTAAFHRHVSALIRLLPDDSRVWVKRSAMCDFGESQAHLRTACRVAEAADDEFWEAMARWSLAYVVMRQAPAHHSPVPWSELETQAAKALACQQRMRKKDWKDEGDSRSTTAVPESNQAI</sequence>
<gene>
    <name evidence="7" type="ORF">WJX72_011265</name>
</gene>
<dbReference type="PANTHER" id="PTHR10237:SF14">
    <property type="entry name" value="MYND-TYPE DOMAIN-CONTAINING PROTEIN"/>
    <property type="match status" value="1"/>
</dbReference>
<dbReference type="PANTHER" id="PTHR10237">
    <property type="entry name" value="DEFORMED EPIDERMAL AUTOREGULATORY FACTOR 1 HOMOLOG SUPPRESSIN"/>
    <property type="match status" value="1"/>
</dbReference>
<dbReference type="AlphaFoldDB" id="A0AAW1Q0T3"/>
<evidence type="ECO:0000256" key="2">
    <source>
        <dbReference type="ARBA" id="ARBA00022771"/>
    </source>
</evidence>
<dbReference type="GO" id="GO:0005634">
    <property type="term" value="C:nucleus"/>
    <property type="evidence" value="ECO:0007669"/>
    <property type="project" value="TreeGrafter"/>
</dbReference>
<dbReference type="GO" id="GO:0008270">
    <property type="term" value="F:zinc ion binding"/>
    <property type="evidence" value="ECO:0007669"/>
    <property type="project" value="UniProtKB-KW"/>
</dbReference>
<keyword evidence="8" id="KW-1185">Reference proteome</keyword>
<dbReference type="SUPFAM" id="SSF144232">
    <property type="entry name" value="HIT/MYND zinc finger-like"/>
    <property type="match status" value="1"/>
</dbReference>
<dbReference type="Pfam" id="PF01753">
    <property type="entry name" value="zf-MYND"/>
    <property type="match status" value="1"/>
</dbReference>
<dbReference type="GO" id="GO:0000981">
    <property type="term" value="F:DNA-binding transcription factor activity, RNA polymerase II-specific"/>
    <property type="evidence" value="ECO:0007669"/>
    <property type="project" value="TreeGrafter"/>
</dbReference>
<keyword evidence="3" id="KW-0862">Zinc</keyword>
<feature type="region of interest" description="Disordered" evidence="5">
    <location>
        <begin position="482"/>
        <end position="507"/>
    </location>
</feature>
<evidence type="ECO:0000256" key="1">
    <source>
        <dbReference type="ARBA" id="ARBA00022723"/>
    </source>
</evidence>
<dbReference type="InterPro" id="IPR002893">
    <property type="entry name" value="Znf_MYND"/>
</dbReference>
<evidence type="ECO:0000313" key="8">
    <source>
        <dbReference type="Proteomes" id="UP001489004"/>
    </source>
</evidence>
<keyword evidence="2 4" id="KW-0863">Zinc-finger</keyword>
<dbReference type="PROSITE" id="PS50865">
    <property type="entry name" value="ZF_MYND_2"/>
    <property type="match status" value="1"/>
</dbReference>
<feature type="domain" description="MYND-type" evidence="6">
    <location>
        <begin position="219"/>
        <end position="259"/>
    </location>
</feature>
<organism evidence="7 8">
    <name type="scientific">[Myrmecia] bisecta</name>
    <dbReference type="NCBI Taxonomy" id="41462"/>
    <lineage>
        <taxon>Eukaryota</taxon>
        <taxon>Viridiplantae</taxon>
        <taxon>Chlorophyta</taxon>
        <taxon>core chlorophytes</taxon>
        <taxon>Trebouxiophyceae</taxon>
        <taxon>Trebouxiales</taxon>
        <taxon>Trebouxiaceae</taxon>
        <taxon>Myrmecia</taxon>
    </lineage>
</organism>
<name>A0AAW1Q0T3_9CHLO</name>
<keyword evidence="1" id="KW-0479">Metal-binding</keyword>
<dbReference type="PROSITE" id="PS01360">
    <property type="entry name" value="ZF_MYND_1"/>
    <property type="match status" value="1"/>
</dbReference>
<evidence type="ECO:0000256" key="3">
    <source>
        <dbReference type="ARBA" id="ARBA00022833"/>
    </source>
</evidence>
<reference evidence="7 8" key="1">
    <citation type="journal article" date="2024" name="Nat. Commun.">
        <title>Phylogenomics reveals the evolutionary origins of lichenization in chlorophyte algae.</title>
        <authorList>
            <person name="Puginier C."/>
            <person name="Libourel C."/>
            <person name="Otte J."/>
            <person name="Skaloud P."/>
            <person name="Haon M."/>
            <person name="Grisel S."/>
            <person name="Petersen M."/>
            <person name="Berrin J.G."/>
            <person name="Delaux P.M."/>
            <person name="Dal Grande F."/>
            <person name="Keller J."/>
        </authorList>
    </citation>
    <scope>NUCLEOTIDE SEQUENCE [LARGE SCALE GENOMIC DNA]</scope>
    <source>
        <strain evidence="7 8">SAG 2043</strain>
    </source>
</reference>
<evidence type="ECO:0000256" key="5">
    <source>
        <dbReference type="SAM" id="MobiDB-lite"/>
    </source>
</evidence>
<dbReference type="Proteomes" id="UP001489004">
    <property type="component" value="Unassembled WGS sequence"/>
</dbReference>
<evidence type="ECO:0000259" key="6">
    <source>
        <dbReference type="PROSITE" id="PS50865"/>
    </source>
</evidence>
<dbReference type="EMBL" id="JALJOR010000006">
    <property type="protein sequence ID" value="KAK9815883.1"/>
    <property type="molecule type" value="Genomic_DNA"/>
</dbReference>
<comment type="caution">
    <text evidence="7">The sequence shown here is derived from an EMBL/GenBank/DDBJ whole genome shotgun (WGS) entry which is preliminary data.</text>
</comment>
<feature type="compositionally biased region" description="Polar residues" evidence="5">
    <location>
        <begin position="495"/>
        <end position="507"/>
    </location>
</feature>
<evidence type="ECO:0000256" key="4">
    <source>
        <dbReference type="PROSITE-ProRule" id="PRU00134"/>
    </source>
</evidence>
<protein>
    <recommendedName>
        <fullName evidence="6">MYND-type domain-containing protein</fullName>
    </recommendedName>
</protein>
<accession>A0AAW1Q0T3</accession>
<evidence type="ECO:0000313" key="7">
    <source>
        <dbReference type="EMBL" id="KAK9815883.1"/>
    </source>
</evidence>
<dbReference type="InterPro" id="IPR024119">
    <property type="entry name" value="TF_DEAF-1"/>
</dbReference>